<keyword evidence="5 6" id="KW-0472">Membrane</keyword>
<keyword evidence="3 6" id="KW-0812">Transmembrane</keyword>
<gene>
    <name evidence="7" type="ORF">TH5_22700</name>
</gene>
<feature type="transmembrane region" description="Helical" evidence="6">
    <location>
        <begin position="204"/>
        <end position="228"/>
    </location>
</feature>
<evidence type="ECO:0000256" key="3">
    <source>
        <dbReference type="ARBA" id="ARBA00022692"/>
    </source>
</evidence>
<dbReference type="PANTHER" id="PTHR30250">
    <property type="entry name" value="PST FAMILY PREDICTED COLANIC ACID TRANSPORTER"/>
    <property type="match status" value="1"/>
</dbReference>
<proteinExistence type="predicted"/>
<evidence type="ECO:0000313" key="7">
    <source>
        <dbReference type="EMBL" id="RCK03943.1"/>
    </source>
</evidence>
<keyword evidence="8" id="KW-1185">Reference proteome</keyword>
<protein>
    <submittedName>
        <fullName evidence="7">Uncharacterized protein</fullName>
    </submittedName>
</protein>
<evidence type="ECO:0000256" key="2">
    <source>
        <dbReference type="ARBA" id="ARBA00022475"/>
    </source>
</evidence>
<feature type="transmembrane region" description="Helical" evidence="6">
    <location>
        <begin position="322"/>
        <end position="343"/>
    </location>
</feature>
<feature type="transmembrane region" description="Helical" evidence="6">
    <location>
        <begin position="176"/>
        <end position="198"/>
    </location>
</feature>
<dbReference type="PANTHER" id="PTHR30250:SF11">
    <property type="entry name" value="O-ANTIGEN TRANSPORTER-RELATED"/>
    <property type="match status" value="1"/>
</dbReference>
<feature type="transmembrane region" description="Helical" evidence="6">
    <location>
        <begin position="395"/>
        <end position="414"/>
    </location>
</feature>
<accession>A0A367U871</accession>
<keyword evidence="4 6" id="KW-1133">Transmembrane helix</keyword>
<organism evidence="7 8">
    <name type="scientific">Thalassospira xianhensis MCCC 1A02616</name>
    <dbReference type="NCBI Taxonomy" id="1177929"/>
    <lineage>
        <taxon>Bacteria</taxon>
        <taxon>Pseudomonadati</taxon>
        <taxon>Pseudomonadota</taxon>
        <taxon>Alphaproteobacteria</taxon>
        <taxon>Rhodospirillales</taxon>
        <taxon>Thalassospiraceae</taxon>
        <taxon>Thalassospira</taxon>
    </lineage>
</organism>
<comment type="caution">
    <text evidence="7">The sequence shown here is derived from an EMBL/GenBank/DDBJ whole genome shotgun (WGS) entry which is preliminary data.</text>
</comment>
<feature type="transmembrane region" description="Helical" evidence="6">
    <location>
        <begin position="39"/>
        <end position="60"/>
    </location>
</feature>
<evidence type="ECO:0000256" key="5">
    <source>
        <dbReference type="ARBA" id="ARBA00023136"/>
    </source>
</evidence>
<feature type="transmembrane region" description="Helical" evidence="6">
    <location>
        <begin position="111"/>
        <end position="134"/>
    </location>
</feature>
<dbReference type="CDD" id="cd13128">
    <property type="entry name" value="MATE_Wzx_like"/>
    <property type="match status" value="1"/>
</dbReference>
<evidence type="ECO:0000256" key="6">
    <source>
        <dbReference type="SAM" id="Phobius"/>
    </source>
</evidence>
<feature type="transmembrane region" description="Helical" evidence="6">
    <location>
        <begin position="283"/>
        <end position="302"/>
    </location>
</feature>
<evidence type="ECO:0000313" key="8">
    <source>
        <dbReference type="Proteomes" id="UP000252419"/>
    </source>
</evidence>
<dbReference type="EMBL" id="JPWA01000042">
    <property type="protein sequence ID" value="RCK03943.1"/>
    <property type="molecule type" value="Genomic_DNA"/>
</dbReference>
<dbReference type="InterPro" id="IPR050833">
    <property type="entry name" value="Poly_Biosynth_Transport"/>
</dbReference>
<dbReference type="AlphaFoldDB" id="A0A367U871"/>
<comment type="subcellular location">
    <subcellularLocation>
        <location evidence="1">Cell membrane</location>
        <topology evidence="1">Multi-pass membrane protein</topology>
    </subcellularLocation>
</comment>
<keyword evidence="2" id="KW-1003">Cell membrane</keyword>
<name>A0A367U871_9PROT</name>
<sequence length="454" mass="48750">MTAQHLLSRPLRRVQRACALMKGEGLRAQLLRGGLGAGLIKLVGIAMSLVLSILLARLLGPEQFGLYSFIFALVSILAIPAQMGLPNLVIRETARAMVNQDNALIKGLWRWAGRMVVLSCIVLALLGGGASLVLKGYVPALTSPTFYWGLALMPLIAFGTLRGAAMRGLGVIVRGLLPEFILLPGLFIFLLSVAFIFVSPLDAATAMMLHVAAGAGAFLAGTFLLSWVRPGGHNDTTRYESATWRKAMLPLALIAGSGMITRYTDIVMLGLMRSEAEVGVYRIAAQWAWLTTLGLLTVNLVVPPQFARLHELDDRRRLQQLASKAALVATLLALPPFLAFMLFGEEIVTFLVGAEYAAAHLPLAILAGGQVINAITGSVGMLLAMTGFERDTARIVVASATLNIILNLMLIPAFGMVGAAIATAFALSAQMVTLWVILRARLKINSSMFHWQKI</sequence>
<feature type="transmembrane region" description="Helical" evidence="6">
    <location>
        <begin position="146"/>
        <end position="164"/>
    </location>
</feature>
<reference evidence="7 8" key="1">
    <citation type="submission" date="2014-07" db="EMBL/GenBank/DDBJ databases">
        <title>Draft genome sequence of Thalassospira xianhensis P-4 (MCCC 1A02616).</title>
        <authorList>
            <person name="Lai Q."/>
            <person name="Shao Z."/>
        </authorList>
    </citation>
    <scope>NUCLEOTIDE SEQUENCE [LARGE SCALE GENOMIC DNA]</scope>
    <source>
        <strain evidence="7 8">MCCC 1A02616</strain>
    </source>
</reference>
<feature type="transmembrane region" description="Helical" evidence="6">
    <location>
        <begin position="420"/>
        <end position="438"/>
    </location>
</feature>
<feature type="transmembrane region" description="Helical" evidence="6">
    <location>
        <begin position="66"/>
        <end position="90"/>
    </location>
</feature>
<feature type="transmembrane region" description="Helical" evidence="6">
    <location>
        <begin position="249"/>
        <end position="271"/>
    </location>
</feature>
<dbReference type="GO" id="GO:0005886">
    <property type="term" value="C:plasma membrane"/>
    <property type="evidence" value="ECO:0007669"/>
    <property type="project" value="UniProtKB-SubCell"/>
</dbReference>
<dbReference type="Pfam" id="PF01943">
    <property type="entry name" value="Polysacc_synt"/>
    <property type="match status" value="1"/>
</dbReference>
<evidence type="ECO:0000256" key="1">
    <source>
        <dbReference type="ARBA" id="ARBA00004651"/>
    </source>
</evidence>
<dbReference type="Proteomes" id="UP000252419">
    <property type="component" value="Unassembled WGS sequence"/>
</dbReference>
<dbReference type="InterPro" id="IPR002797">
    <property type="entry name" value="Polysacc_synth"/>
</dbReference>
<evidence type="ECO:0000256" key="4">
    <source>
        <dbReference type="ARBA" id="ARBA00022989"/>
    </source>
</evidence>
<feature type="transmembrane region" description="Helical" evidence="6">
    <location>
        <begin position="363"/>
        <end position="383"/>
    </location>
</feature>